<name>A0A6P1E974_LENHI</name>
<dbReference type="AlphaFoldDB" id="A0A6P1E974"/>
<sequence>MKKPVIIGLVTMIVGLILAVVALGHSGLQTVYWDSGFKVESQKNNSKTYQKTFGTNVKQIEFTADNTIEIRSGDVSKTQVSYTTGTKVQKNGDILTVDSPNRHHIWRVGINIDSEDDDQGRTIITLPRKAKLTRISGRNNDELFVRDLSLKDFQLSGQADLDMQDVKVASDLNLKGSGGDSTLTRVSAPSVSQDTLGGDIDYQNCRFVDNHSYLSSAGGDISISNNQFKDVSINVQGGDFSFRNNRILKRLSAKSAGGDIDGQVLNRQQSRVAVSAEGGDVELFGQSNHSWNMDKKKAVSYHLSSEGGDVTIE</sequence>
<dbReference type="Gene3D" id="2.160.20.120">
    <property type="match status" value="1"/>
</dbReference>
<dbReference type="EMBL" id="CP047121">
    <property type="protein sequence ID" value="QHB52670.1"/>
    <property type="molecule type" value="Genomic_DNA"/>
</dbReference>
<evidence type="ECO:0000313" key="3">
    <source>
        <dbReference type="Proteomes" id="UP000465035"/>
    </source>
</evidence>
<dbReference type="InterPro" id="IPR025164">
    <property type="entry name" value="Toastrack_DUF4097"/>
</dbReference>
<dbReference type="GeneID" id="69058891"/>
<gene>
    <name evidence="2" type="ORF">GQR93_10970</name>
</gene>
<feature type="domain" description="DUF4097" evidence="1">
    <location>
        <begin position="58"/>
        <end position="313"/>
    </location>
</feature>
<evidence type="ECO:0000313" key="2">
    <source>
        <dbReference type="EMBL" id="QHB52670.1"/>
    </source>
</evidence>
<organism evidence="2 3">
    <name type="scientific">Lentilactobacillus hilgardii</name>
    <name type="common">Lactobacillus hilgardii</name>
    <dbReference type="NCBI Taxonomy" id="1588"/>
    <lineage>
        <taxon>Bacteria</taxon>
        <taxon>Bacillati</taxon>
        <taxon>Bacillota</taxon>
        <taxon>Bacilli</taxon>
        <taxon>Lactobacillales</taxon>
        <taxon>Lactobacillaceae</taxon>
        <taxon>Lentilactobacillus</taxon>
    </lineage>
</organism>
<accession>A0A6P1E974</accession>
<reference evidence="2 3" key="1">
    <citation type="submission" date="2019-12" db="EMBL/GenBank/DDBJ databases">
        <title>Lactobacillus hilgardii FLUB.</title>
        <authorList>
            <person name="Gustaw K."/>
        </authorList>
    </citation>
    <scope>NUCLEOTIDE SEQUENCE [LARGE SCALE GENOMIC DNA]</scope>
    <source>
        <strain evidence="2 3">FLUB</strain>
    </source>
</reference>
<protein>
    <submittedName>
        <fullName evidence="2">DUF4097 family beta strand repeat protein</fullName>
    </submittedName>
</protein>
<evidence type="ECO:0000259" key="1">
    <source>
        <dbReference type="Pfam" id="PF13349"/>
    </source>
</evidence>
<dbReference type="Proteomes" id="UP000465035">
    <property type="component" value="Chromosome"/>
</dbReference>
<dbReference type="Pfam" id="PF13349">
    <property type="entry name" value="DUF4097"/>
    <property type="match status" value="1"/>
</dbReference>
<proteinExistence type="predicted"/>
<dbReference type="RefSeq" id="WP_004466837.1">
    <property type="nucleotide sequence ID" value="NZ_CABKOL010000104.1"/>
</dbReference>